<name>A0ABT6RHQ7_9BACT</name>
<reference evidence="2 3" key="1">
    <citation type="submission" date="2023-05" db="EMBL/GenBank/DDBJ databases">
        <title>Genome sequence of Pinibacter sp. MAH-24.</title>
        <authorList>
            <person name="Huq M.A."/>
        </authorList>
    </citation>
    <scope>NUCLEOTIDE SEQUENCE [LARGE SCALE GENOMIC DNA]</scope>
    <source>
        <strain evidence="2 3">MAH-24</strain>
    </source>
</reference>
<keyword evidence="1" id="KW-0472">Membrane</keyword>
<evidence type="ECO:0000313" key="3">
    <source>
        <dbReference type="Proteomes" id="UP001226434"/>
    </source>
</evidence>
<dbReference type="EMBL" id="JASBRG010000007">
    <property type="protein sequence ID" value="MDI3321915.1"/>
    <property type="molecule type" value="Genomic_DNA"/>
</dbReference>
<evidence type="ECO:0008006" key="4">
    <source>
        <dbReference type="Google" id="ProtNLM"/>
    </source>
</evidence>
<keyword evidence="1" id="KW-1133">Transmembrane helix</keyword>
<evidence type="ECO:0000256" key="1">
    <source>
        <dbReference type="SAM" id="Phobius"/>
    </source>
</evidence>
<proteinExistence type="predicted"/>
<sequence length="279" mass="32004">MINQSFQETNKFSISSRVQWLIVIACITMVFAACSKTDNYKSDQLREYMPLAKGKYWIYLLDSTNYYNSQKVQTQYQLKDVVDDSLTDNLNRIAYRLIRYIRPSSSINDNDWKTMGEYYMVPTRETLETVDLYNFKYQSLKLPIAVNLTWKGNSYLPAFPYSEASPDAARYNFTVDGGMGDWDFTYTGVGKNDTINGKTYTNVLTVSQEDASTNLLADNQTPTNVNDFATRAYSAEKYAKNIGLIYKKLELWEHQPASPTNPGGYYVGFGIQLQLIDHN</sequence>
<gene>
    <name evidence="2" type="ORF">QJ048_19140</name>
</gene>
<feature type="transmembrane region" description="Helical" evidence="1">
    <location>
        <begin position="18"/>
        <end position="35"/>
    </location>
</feature>
<organism evidence="2 3">
    <name type="scientific">Pinibacter soli</name>
    <dbReference type="NCBI Taxonomy" id="3044211"/>
    <lineage>
        <taxon>Bacteria</taxon>
        <taxon>Pseudomonadati</taxon>
        <taxon>Bacteroidota</taxon>
        <taxon>Chitinophagia</taxon>
        <taxon>Chitinophagales</taxon>
        <taxon>Chitinophagaceae</taxon>
        <taxon>Pinibacter</taxon>
    </lineage>
</organism>
<accession>A0ABT6RHQ7</accession>
<keyword evidence="1" id="KW-0812">Transmembrane</keyword>
<keyword evidence="3" id="KW-1185">Reference proteome</keyword>
<evidence type="ECO:0000313" key="2">
    <source>
        <dbReference type="EMBL" id="MDI3321915.1"/>
    </source>
</evidence>
<dbReference type="Proteomes" id="UP001226434">
    <property type="component" value="Unassembled WGS sequence"/>
</dbReference>
<protein>
    <recommendedName>
        <fullName evidence="4">DUF4136 domain-containing protein</fullName>
    </recommendedName>
</protein>
<comment type="caution">
    <text evidence="2">The sequence shown here is derived from an EMBL/GenBank/DDBJ whole genome shotgun (WGS) entry which is preliminary data.</text>
</comment>
<dbReference type="RefSeq" id="WP_282336021.1">
    <property type="nucleotide sequence ID" value="NZ_JASBRG010000007.1"/>
</dbReference>